<keyword evidence="4 6" id="KW-1133">Transmembrane helix</keyword>
<feature type="transmembrane region" description="Helical" evidence="6">
    <location>
        <begin position="7"/>
        <end position="27"/>
    </location>
</feature>
<sequence length="332" mass="37244">MNWKKALTLSLFFAIGVFLFWKTITIIPEDERPRIWEDMVSAPKWAIMMSFIMGLLAIVSRGLRWLLLLEPMGYSPSRFRSVCAVAFGYLSNTFVPRSGEIVRCATLKSTDDIPVNKLIGTVITERVVDFIMLFLFMSVALLTNLDAVIRLLSKIPFPGGSVFQNSMIAFALILLLILIVFIMKRINKSDNPLQKKIAHFLLGIGQGIKSVLSMKNRTAFIIHTFFIWIMYFLMSYGLYKSMNGSSGIDIFESIWVMVSGGFGMVFPSPGGVGSYQLAVALGFESLEYEYTVGVSVGNVVWLTQTIMIIISGALAYIYLSAYRFSLKKSKPE</sequence>
<keyword evidence="5 6" id="KW-0472">Membrane</keyword>
<evidence type="ECO:0000256" key="5">
    <source>
        <dbReference type="ARBA" id="ARBA00023136"/>
    </source>
</evidence>
<dbReference type="AlphaFoldDB" id="H6RGI4"/>
<feature type="transmembrane region" description="Helical" evidence="6">
    <location>
        <begin position="47"/>
        <end position="69"/>
    </location>
</feature>
<reference evidence="7" key="1">
    <citation type="journal article" date="2012" name="Environ. Microbiol.">
        <title>Genomic content of uncultured Bacteroidetes from contrasting oceanic provinces in the North Atlantic Ocean.</title>
        <authorList>
            <person name="Gomez-Pereira P.R."/>
            <person name="Schuler M."/>
            <person name="Fuchs B.M."/>
            <person name="Bennke C."/>
            <person name="Teeling H."/>
            <person name="Waldmann J."/>
            <person name="Richter M."/>
            <person name="Barbe V."/>
            <person name="Bataille E."/>
            <person name="Glockner F.O."/>
            <person name="Amann R."/>
        </authorList>
    </citation>
    <scope>NUCLEOTIDE SEQUENCE</scope>
</reference>
<dbReference type="Pfam" id="PF03706">
    <property type="entry name" value="LPG_synthase_TM"/>
    <property type="match status" value="1"/>
</dbReference>
<evidence type="ECO:0000313" key="7">
    <source>
        <dbReference type="EMBL" id="CCG00145.1"/>
    </source>
</evidence>
<reference evidence="7" key="2">
    <citation type="submission" date="2012-02" db="EMBL/GenBank/DDBJ databases">
        <authorList>
            <person name="Genoscope - CEA"/>
        </authorList>
    </citation>
    <scope>NUCLEOTIDE SEQUENCE</scope>
</reference>
<dbReference type="EMBL" id="FO117599">
    <property type="protein sequence ID" value="CCG00145.1"/>
    <property type="molecule type" value="Genomic_DNA"/>
</dbReference>
<evidence type="ECO:0000256" key="1">
    <source>
        <dbReference type="ARBA" id="ARBA00004651"/>
    </source>
</evidence>
<evidence type="ECO:0000256" key="4">
    <source>
        <dbReference type="ARBA" id="ARBA00022989"/>
    </source>
</evidence>
<proteinExistence type="predicted"/>
<keyword evidence="3 6" id="KW-0812">Transmembrane</keyword>
<evidence type="ECO:0000256" key="6">
    <source>
        <dbReference type="SAM" id="Phobius"/>
    </source>
</evidence>
<dbReference type="PANTHER" id="PTHR39087">
    <property type="entry name" value="UPF0104 MEMBRANE PROTEIN MJ1595"/>
    <property type="match status" value="1"/>
</dbReference>
<protein>
    <submittedName>
        <fullName evidence="7">Integral membrane protein</fullName>
    </submittedName>
</protein>
<organism evidence="7">
    <name type="scientific">uncultured Flavobacteriia bacterium</name>
    <dbReference type="NCBI Taxonomy" id="212695"/>
    <lineage>
        <taxon>Bacteria</taxon>
        <taxon>Pseudomonadati</taxon>
        <taxon>Bacteroidota</taxon>
        <taxon>Flavobacteriia</taxon>
        <taxon>environmental samples</taxon>
    </lineage>
</organism>
<feature type="transmembrane region" description="Helical" evidence="6">
    <location>
        <begin position="127"/>
        <end position="145"/>
    </location>
</feature>
<dbReference type="InterPro" id="IPR022791">
    <property type="entry name" value="L-PG_synthase/AglD"/>
</dbReference>
<evidence type="ECO:0000256" key="2">
    <source>
        <dbReference type="ARBA" id="ARBA00022475"/>
    </source>
</evidence>
<dbReference type="PANTHER" id="PTHR39087:SF2">
    <property type="entry name" value="UPF0104 MEMBRANE PROTEIN MJ1595"/>
    <property type="match status" value="1"/>
</dbReference>
<feature type="transmembrane region" description="Helical" evidence="6">
    <location>
        <begin position="165"/>
        <end position="183"/>
    </location>
</feature>
<dbReference type="NCBIfam" id="TIGR00374">
    <property type="entry name" value="flippase-like domain"/>
    <property type="match status" value="1"/>
</dbReference>
<evidence type="ECO:0000256" key="3">
    <source>
        <dbReference type="ARBA" id="ARBA00022692"/>
    </source>
</evidence>
<feature type="transmembrane region" description="Helical" evidence="6">
    <location>
        <begin position="299"/>
        <end position="319"/>
    </location>
</feature>
<comment type="subcellular location">
    <subcellularLocation>
        <location evidence="1">Cell membrane</location>
        <topology evidence="1">Multi-pass membrane protein</topology>
    </subcellularLocation>
</comment>
<dbReference type="GO" id="GO:0005886">
    <property type="term" value="C:plasma membrane"/>
    <property type="evidence" value="ECO:0007669"/>
    <property type="project" value="UniProtKB-SubCell"/>
</dbReference>
<name>H6RGI4_9BACT</name>
<feature type="transmembrane region" description="Helical" evidence="6">
    <location>
        <begin position="219"/>
        <end position="239"/>
    </location>
</feature>
<accession>H6RGI4</accession>
<gene>
    <name evidence="7" type="ORF">VIS_S3CKB90030</name>
</gene>
<keyword evidence="2" id="KW-1003">Cell membrane</keyword>